<dbReference type="Gene3D" id="3.40.50.1000">
    <property type="entry name" value="HAD superfamily/HAD-like"/>
    <property type="match status" value="2"/>
</dbReference>
<dbReference type="SUPFAM" id="SSF56784">
    <property type="entry name" value="HAD-like"/>
    <property type="match status" value="1"/>
</dbReference>
<dbReference type="Proteomes" id="UP000077628">
    <property type="component" value="Unassembled WGS sequence"/>
</dbReference>
<keyword evidence="7" id="KW-1185">Reference proteome</keyword>
<evidence type="ECO:0000256" key="3">
    <source>
        <dbReference type="ARBA" id="ARBA00022723"/>
    </source>
</evidence>
<evidence type="ECO:0000256" key="4">
    <source>
        <dbReference type="ARBA" id="ARBA00022842"/>
    </source>
</evidence>
<dbReference type="Pfam" id="PF13344">
    <property type="entry name" value="Hydrolase_6"/>
    <property type="match status" value="1"/>
</dbReference>
<dbReference type="STRING" id="702114.A1355_22240"/>
<dbReference type="AlphaFoldDB" id="A0A177NY78"/>
<name>A0A177NY78_9GAMM</name>
<evidence type="ECO:0000313" key="7">
    <source>
        <dbReference type="Proteomes" id="UP000077628"/>
    </source>
</evidence>
<keyword evidence="6" id="KW-0378">Hydrolase</keyword>
<evidence type="ECO:0000256" key="2">
    <source>
        <dbReference type="ARBA" id="ARBA00007958"/>
    </source>
</evidence>
<comment type="similarity">
    <text evidence="2">Belongs to the HAD-like hydrolase superfamily.</text>
</comment>
<keyword evidence="3" id="KW-0479">Metal-binding</keyword>
<dbReference type="InterPro" id="IPR036412">
    <property type="entry name" value="HAD-like_sf"/>
</dbReference>
<dbReference type="InterPro" id="IPR006355">
    <property type="entry name" value="LHPP/HDHD2"/>
</dbReference>
<dbReference type="PANTHER" id="PTHR19288">
    <property type="entry name" value="4-NITROPHENYLPHOSPHATASE-RELATED"/>
    <property type="match status" value="1"/>
</dbReference>
<evidence type="ECO:0000256" key="5">
    <source>
        <dbReference type="ARBA" id="ARBA00039666"/>
    </source>
</evidence>
<dbReference type="GO" id="GO:0016791">
    <property type="term" value="F:phosphatase activity"/>
    <property type="evidence" value="ECO:0007669"/>
    <property type="project" value="InterPro"/>
</dbReference>
<evidence type="ECO:0000256" key="1">
    <source>
        <dbReference type="ARBA" id="ARBA00001946"/>
    </source>
</evidence>
<keyword evidence="4" id="KW-0460">Magnesium</keyword>
<dbReference type="InterPro" id="IPR023214">
    <property type="entry name" value="HAD_sf"/>
</dbReference>
<organism evidence="6 7">
    <name type="scientific">Methylomonas koyamae</name>
    <dbReference type="NCBI Taxonomy" id="702114"/>
    <lineage>
        <taxon>Bacteria</taxon>
        <taxon>Pseudomonadati</taxon>
        <taxon>Pseudomonadota</taxon>
        <taxon>Gammaproteobacteria</taxon>
        <taxon>Methylococcales</taxon>
        <taxon>Methylococcaceae</taxon>
        <taxon>Methylomonas</taxon>
    </lineage>
</organism>
<dbReference type="InterPro" id="IPR006357">
    <property type="entry name" value="HAD-SF_hydro_IIA"/>
</dbReference>
<dbReference type="NCBIfam" id="TIGR01460">
    <property type="entry name" value="HAD-SF-IIA"/>
    <property type="match status" value="1"/>
</dbReference>
<dbReference type="PANTHER" id="PTHR19288:SF46">
    <property type="entry name" value="HALOACID DEHALOGENASE-LIKE HYDROLASE DOMAIN-CONTAINING PROTEIN 2"/>
    <property type="match status" value="1"/>
</dbReference>
<protein>
    <recommendedName>
        <fullName evidence="5">Haloacid dehalogenase-like hydrolase domain-containing protein 2</fullName>
    </recommendedName>
</protein>
<dbReference type="GO" id="GO:0046872">
    <property type="term" value="F:metal ion binding"/>
    <property type="evidence" value="ECO:0007669"/>
    <property type="project" value="UniProtKB-KW"/>
</dbReference>
<proteinExistence type="inferred from homology"/>
<comment type="caution">
    <text evidence="6">The sequence shown here is derived from an EMBL/GenBank/DDBJ whole genome shotgun (WGS) entry which is preliminary data.</text>
</comment>
<dbReference type="OrthoDB" id="148966at2"/>
<dbReference type="GO" id="GO:0005737">
    <property type="term" value="C:cytoplasm"/>
    <property type="evidence" value="ECO:0007669"/>
    <property type="project" value="TreeGrafter"/>
</dbReference>
<sequence length="258" mass="27516">MTVSEIDGLLFDLDGVLYVGDAAIPGAAAALAHIQSLGLPRRFVTNTTTQSRAQLAAKLQAIDLPIVADEILTTPHAARLYLKHRGYRSCHFLVADAVKDEFAEFNAAAQQPDAVVIGDIGSAWNYDILNRVFEMAMAGAELIALHKGKFWQTADGLRMDIGAFVTGLEYATGKTAAVMGKPSPAFFALALRQLGLPASRIAMIGDDIDSDVGGAQRAGLQGILVKTGKYREAYTQASPVQPDLILDSVAELPLHLGR</sequence>
<dbReference type="RefSeq" id="WP_064026205.1">
    <property type="nucleotide sequence ID" value="NZ_LUUK01000071.1"/>
</dbReference>
<dbReference type="NCBIfam" id="TIGR01458">
    <property type="entry name" value="HAD-SF-IIA-hyp3"/>
    <property type="match status" value="1"/>
</dbReference>
<comment type="cofactor">
    <cofactor evidence="1">
        <name>Mg(2+)</name>
        <dbReference type="ChEBI" id="CHEBI:18420"/>
    </cofactor>
</comment>
<evidence type="ECO:0000313" key="6">
    <source>
        <dbReference type="EMBL" id="OAI22871.1"/>
    </source>
</evidence>
<dbReference type="Pfam" id="PF13242">
    <property type="entry name" value="Hydrolase_like"/>
    <property type="match status" value="1"/>
</dbReference>
<gene>
    <name evidence="6" type="ORF">A1355_22240</name>
</gene>
<reference evidence="7" key="1">
    <citation type="submission" date="2016-03" db="EMBL/GenBank/DDBJ databases">
        <authorList>
            <person name="Heylen K."/>
            <person name="De Vos P."/>
            <person name="Vekeman B."/>
        </authorList>
    </citation>
    <scope>NUCLEOTIDE SEQUENCE [LARGE SCALE GENOMIC DNA]</scope>
    <source>
        <strain evidence="7">R-45383</strain>
    </source>
</reference>
<accession>A0A177NY78</accession>
<dbReference type="EMBL" id="LUUK01000071">
    <property type="protein sequence ID" value="OAI22871.1"/>
    <property type="molecule type" value="Genomic_DNA"/>
</dbReference>